<keyword evidence="1" id="KW-0472">Membrane</keyword>
<sequence length="66" mass="7226">MRFNKEQKEGLAKVADNLATACIVAMIVGGVVDRKIGWETMLYLTTASGWIIIVGLTLRKGDDNDD</sequence>
<accession>A0A139BND5</accession>
<evidence type="ECO:0000256" key="1">
    <source>
        <dbReference type="SAM" id="Phobius"/>
    </source>
</evidence>
<organism evidence="2 3">
    <name type="scientific">Candidatus Gallionella acididurans</name>
    <dbReference type="NCBI Taxonomy" id="1796491"/>
    <lineage>
        <taxon>Bacteria</taxon>
        <taxon>Pseudomonadati</taxon>
        <taxon>Pseudomonadota</taxon>
        <taxon>Betaproteobacteria</taxon>
        <taxon>Nitrosomonadales</taxon>
        <taxon>Gallionellaceae</taxon>
        <taxon>Gallionella</taxon>
    </lineage>
</organism>
<protein>
    <submittedName>
        <fullName evidence="2">Uncharacterized protein</fullName>
    </submittedName>
</protein>
<feature type="transmembrane region" description="Helical" evidence="1">
    <location>
        <begin position="12"/>
        <end position="32"/>
    </location>
</feature>
<reference evidence="2 3" key="1">
    <citation type="submission" date="2016-02" db="EMBL/GenBank/DDBJ databases">
        <authorList>
            <person name="Wen L."/>
            <person name="He K."/>
            <person name="Yang H."/>
        </authorList>
    </citation>
    <scope>NUCLEOTIDE SEQUENCE [LARGE SCALE GENOMIC DNA]</scope>
    <source>
        <strain evidence="2">ShG14-8</strain>
    </source>
</reference>
<dbReference type="EMBL" id="LSLI01000229">
    <property type="protein sequence ID" value="KXS30490.1"/>
    <property type="molecule type" value="Genomic_DNA"/>
</dbReference>
<name>A0A139BND5_9PROT</name>
<comment type="caution">
    <text evidence="2">The sequence shown here is derived from an EMBL/GenBank/DDBJ whole genome shotgun (WGS) entry which is preliminary data.</text>
</comment>
<gene>
    <name evidence="2" type="ORF">AWT59_3383</name>
</gene>
<evidence type="ECO:0000313" key="3">
    <source>
        <dbReference type="Proteomes" id="UP000070578"/>
    </source>
</evidence>
<dbReference type="AlphaFoldDB" id="A0A139BND5"/>
<dbReference type="Proteomes" id="UP000070578">
    <property type="component" value="Unassembled WGS sequence"/>
</dbReference>
<keyword evidence="1" id="KW-0812">Transmembrane</keyword>
<keyword evidence="1" id="KW-1133">Transmembrane helix</keyword>
<reference evidence="2 3" key="2">
    <citation type="submission" date="2016-03" db="EMBL/GenBank/DDBJ databases">
        <title>New uncultured bacterium of the family Gallionellaceae from acid mine drainage: description and reconstruction of genome based on metagenomic analysis of microbial community.</title>
        <authorList>
            <person name="Kadnikov V."/>
            <person name="Ivasenko D."/>
            <person name="Beletsky A."/>
            <person name="Mardanov A."/>
            <person name="Danilova E."/>
            <person name="Pimenov N."/>
            <person name="Karnachuk O."/>
            <person name="Ravin N."/>
        </authorList>
    </citation>
    <scope>NUCLEOTIDE SEQUENCE [LARGE SCALE GENOMIC DNA]</scope>
    <source>
        <strain evidence="2">ShG14-8</strain>
    </source>
</reference>
<proteinExistence type="predicted"/>
<evidence type="ECO:0000313" key="2">
    <source>
        <dbReference type="EMBL" id="KXS30490.1"/>
    </source>
</evidence>
<feature type="transmembrane region" description="Helical" evidence="1">
    <location>
        <begin position="38"/>
        <end position="58"/>
    </location>
</feature>